<dbReference type="RefSeq" id="WP_123124421.1">
    <property type="nucleotide sequence ID" value="NZ_RJJC01000001.1"/>
</dbReference>
<sequence>MTFTLEPEADLTADNEIEESFFSAFEAVERAGMLNDSGDVAVEAASRLAISGTTGVALGTEITMRARATCDNLFLKTANHRVAIASDGTFDSTDVAENTTFTVTASVTTQFADGALTADGTVGAAATPTPTPEPTDEPTIRYGRRL</sequence>
<name>A0AAJ4UWQ3_9EURY</name>
<accession>A0AAJ4UWQ3</accession>
<keyword evidence="3" id="KW-1185">Reference proteome</keyword>
<dbReference type="NCBIfam" id="NF045517">
    <property type="entry name" value="halo_surf_dom"/>
    <property type="match status" value="1"/>
</dbReference>
<proteinExistence type="predicted"/>
<organism evidence="2 3">
    <name type="scientific">Halosegnis longus</name>
    <dbReference type="NCBI Taxonomy" id="2216012"/>
    <lineage>
        <taxon>Archaea</taxon>
        <taxon>Methanobacteriati</taxon>
        <taxon>Methanobacteriota</taxon>
        <taxon>Stenosarchaea group</taxon>
        <taxon>Halobacteria</taxon>
        <taxon>Halobacteriales</taxon>
        <taxon>Natronomonadaceae</taxon>
        <taxon>Halosegnis</taxon>
    </lineage>
</organism>
<gene>
    <name evidence="2" type="ORF">Nmn1133_10905</name>
</gene>
<dbReference type="EMBL" id="RJJC01000001">
    <property type="protein sequence ID" value="RNJ27129.1"/>
    <property type="molecule type" value="Genomic_DNA"/>
</dbReference>
<dbReference type="Proteomes" id="UP000270581">
    <property type="component" value="Unassembled WGS sequence"/>
</dbReference>
<protein>
    <submittedName>
        <fullName evidence="2">Uncharacterized protein</fullName>
    </submittedName>
</protein>
<evidence type="ECO:0000313" key="2">
    <source>
        <dbReference type="EMBL" id="RNJ27129.1"/>
    </source>
</evidence>
<feature type="region of interest" description="Disordered" evidence="1">
    <location>
        <begin position="121"/>
        <end position="146"/>
    </location>
</feature>
<evidence type="ECO:0000256" key="1">
    <source>
        <dbReference type="SAM" id="MobiDB-lite"/>
    </source>
</evidence>
<evidence type="ECO:0000313" key="3">
    <source>
        <dbReference type="Proteomes" id="UP000270581"/>
    </source>
</evidence>
<reference evidence="2 3" key="1">
    <citation type="submission" date="2018-11" db="EMBL/GenBank/DDBJ databases">
        <title>Genome sequences of Natronomonas sp. CBA1133.</title>
        <authorList>
            <person name="Roh S.W."/>
            <person name="Cha I.-T."/>
        </authorList>
    </citation>
    <scope>NUCLEOTIDE SEQUENCE [LARGE SCALE GENOMIC DNA]</scope>
    <source>
        <strain evidence="2 3">CBA1133</strain>
    </source>
</reference>
<dbReference type="AlphaFoldDB" id="A0AAJ4UWQ3"/>
<comment type="caution">
    <text evidence="2">The sequence shown here is derived from an EMBL/GenBank/DDBJ whole genome shotgun (WGS) entry which is preliminary data.</text>
</comment>